<protein>
    <submittedName>
        <fullName evidence="1">Uncharacterized protein</fullName>
    </submittedName>
</protein>
<keyword evidence="2" id="KW-1185">Reference proteome</keyword>
<evidence type="ECO:0000313" key="2">
    <source>
        <dbReference type="Proteomes" id="UP000828390"/>
    </source>
</evidence>
<reference evidence="1" key="1">
    <citation type="journal article" date="2019" name="bioRxiv">
        <title>The Genome of the Zebra Mussel, Dreissena polymorpha: A Resource for Invasive Species Research.</title>
        <authorList>
            <person name="McCartney M.A."/>
            <person name="Auch B."/>
            <person name="Kono T."/>
            <person name="Mallez S."/>
            <person name="Zhang Y."/>
            <person name="Obille A."/>
            <person name="Becker A."/>
            <person name="Abrahante J.E."/>
            <person name="Garbe J."/>
            <person name="Badalamenti J.P."/>
            <person name="Herman A."/>
            <person name="Mangelson H."/>
            <person name="Liachko I."/>
            <person name="Sullivan S."/>
            <person name="Sone E.D."/>
            <person name="Koren S."/>
            <person name="Silverstein K.A.T."/>
            <person name="Beckman K.B."/>
            <person name="Gohl D.M."/>
        </authorList>
    </citation>
    <scope>NUCLEOTIDE SEQUENCE</scope>
    <source>
        <strain evidence="1">Duluth1</strain>
        <tissue evidence="1">Whole animal</tissue>
    </source>
</reference>
<sequence>MCCRCTQVLKSAPISVPCSSRHILCQTCCVEMRAMKEYTCPQCDEEFDIEDDWVPVVDETRK</sequence>
<dbReference type="EMBL" id="JAIWYP010000012">
    <property type="protein sequence ID" value="KAH3728589.1"/>
    <property type="molecule type" value="Genomic_DNA"/>
</dbReference>
<dbReference type="AlphaFoldDB" id="A0A9D4HRC2"/>
<comment type="caution">
    <text evidence="1">The sequence shown here is derived from an EMBL/GenBank/DDBJ whole genome shotgun (WGS) entry which is preliminary data.</text>
</comment>
<organism evidence="1 2">
    <name type="scientific">Dreissena polymorpha</name>
    <name type="common">Zebra mussel</name>
    <name type="synonym">Mytilus polymorpha</name>
    <dbReference type="NCBI Taxonomy" id="45954"/>
    <lineage>
        <taxon>Eukaryota</taxon>
        <taxon>Metazoa</taxon>
        <taxon>Spiralia</taxon>
        <taxon>Lophotrochozoa</taxon>
        <taxon>Mollusca</taxon>
        <taxon>Bivalvia</taxon>
        <taxon>Autobranchia</taxon>
        <taxon>Heteroconchia</taxon>
        <taxon>Euheterodonta</taxon>
        <taxon>Imparidentia</taxon>
        <taxon>Neoheterodontei</taxon>
        <taxon>Myida</taxon>
        <taxon>Dreissenoidea</taxon>
        <taxon>Dreissenidae</taxon>
        <taxon>Dreissena</taxon>
    </lineage>
</organism>
<dbReference type="Proteomes" id="UP000828390">
    <property type="component" value="Unassembled WGS sequence"/>
</dbReference>
<name>A0A9D4HRC2_DREPO</name>
<reference evidence="1" key="2">
    <citation type="submission" date="2020-11" db="EMBL/GenBank/DDBJ databases">
        <authorList>
            <person name="McCartney M.A."/>
            <person name="Auch B."/>
            <person name="Kono T."/>
            <person name="Mallez S."/>
            <person name="Becker A."/>
            <person name="Gohl D.M."/>
            <person name="Silverstein K.A.T."/>
            <person name="Koren S."/>
            <person name="Bechman K.B."/>
            <person name="Herman A."/>
            <person name="Abrahante J.E."/>
            <person name="Garbe J."/>
        </authorList>
    </citation>
    <scope>NUCLEOTIDE SEQUENCE</scope>
    <source>
        <strain evidence="1">Duluth1</strain>
        <tissue evidence="1">Whole animal</tissue>
    </source>
</reference>
<accession>A0A9D4HRC2</accession>
<dbReference type="SUPFAM" id="SSF57850">
    <property type="entry name" value="RING/U-box"/>
    <property type="match status" value="1"/>
</dbReference>
<proteinExistence type="predicted"/>
<evidence type="ECO:0000313" key="1">
    <source>
        <dbReference type="EMBL" id="KAH3728589.1"/>
    </source>
</evidence>
<gene>
    <name evidence="1" type="ORF">DPMN_054547</name>
</gene>